<dbReference type="CDD" id="cd02440">
    <property type="entry name" value="AdoMet_MTases"/>
    <property type="match status" value="1"/>
</dbReference>
<name>A0A9X9F320_BACCE</name>
<dbReference type="SUPFAM" id="SSF53335">
    <property type="entry name" value="S-adenosyl-L-methionine-dependent methyltransferases"/>
    <property type="match status" value="1"/>
</dbReference>
<protein>
    <submittedName>
        <fullName evidence="2">Class I SAM-dependent methyltransferase</fullName>
    </submittedName>
</protein>
<dbReference type="GO" id="GO:0008757">
    <property type="term" value="F:S-adenosylmethionine-dependent methyltransferase activity"/>
    <property type="evidence" value="ECO:0007669"/>
    <property type="project" value="InterPro"/>
</dbReference>
<dbReference type="InterPro" id="IPR029063">
    <property type="entry name" value="SAM-dependent_MTases_sf"/>
</dbReference>
<dbReference type="GO" id="GO:0032259">
    <property type="term" value="P:methylation"/>
    <property type="evidence" value="ECO:0007669"/>
    <property type="project" value="UniProtKB-KW"/>
</dbReference>
<organism evidence="2 3">
    <name type="scientific">Bacillus cereus</name>
    <dbReference type="NCBI Taxonomy" id="1396"/>
    <lineage>
        <taxon>Bacteria</taxon>
        <taxon>Bacillati</taxon>
        <taxon>Bacillota</taxon>
        <taxon>Bacilli</taxon>
        <taxon>Bacillales</taxon>
        <taxon>Bacillaceae</taxon>
        <taxon>Bacillus</taxon>
        <taxon>Bacillus cereus group</taxon>
    </lineage>
</organism>
<reference evidence="2 3" key="1">
    <citation type="journal article" date="2019" name="Environ. Microbiol.">
        <title>An active ?-lactamase is a part of an orchestrated cell wall stress resistance network of Bacillus subtilis and related rhizosphere species.</title>
        <authorList>
            <person name="Bucher T."/>
            <person name="Keren-Paz A."/>
            <person name="Hausser J."/>
            <person name="Olender T."/>
            <person name="Cytryn E."/>
            <person name="Kolodkin-Gal I."/>
        </authorList>
    </citation>
    <scope>NUCLEOTIDE SEQUENCE [LARGE SCALE GENOMIC DNA]</scope>
    <source>
        <strain evidence="2 3">I32</strain>
    </source>
</reference>
<dbReference type="InterPro" id="IPR013216">
    <property type="entry name" value="Methyltransf_11"/>
</dbReference>
<dbReference type="Pfam" id="PF08241">
    <property type="entry name" value="Methyltransf_11"/>
    <property type="match status" value="1"/>
</dbReference>
<evidence type="ECO:0000259" key="1">
    <source>
        <dbReference type="Pfam" id="PF08241"/>
    </source>
</evidence>
<evidence type="ECO:0000313" key="3">
    <source>
        <dbReference type="Proteomes" id="UP000308444"/>
    </source>
</evidence>
<comment type="caution">
    <text evidence="2">The sequence shown here is derived from an EMBL/GenBank/DDBJ whole genome shotgun (WGS) entry which is preliminary data.</text>
</comment>
<gene>
    <name evidence="2" type="ORF">FC695_32765</name>
</gene>
<dbReference type="Proteomes" id="UP000308444">
    <property type="component" value="Unassembled WGS sequence"/>
</dbReference>
<feature type="non-terminal residue" evidence="2">
    <location>
        <position position="125"/>
    </location>
</feature>
<dbReference type="Gene3D" id="3.40.50.150">
    <property type="entry name" value="Vaccinia Virus protein VP39"/>
    <property type="match status" value="1"/>
</dbReference>
<dbReference type="PANTHER" id="PTHR43861">
    <property type="entry name" value="TRANS-ACONITATE 2-METHYLTRANSFERASE-RELATED"/>
    <property type="match status" value="1"/>
</dbReference>
<keyword evidence="2" id="KW-0489">Methyltransferase</keyword>
<keyword evidence="2" id="KW-0808">Transferase</keyword>
<dbReference type="AlphaFoldDB" id="A0A9X9F320"/>
<proteinExistence type="predicted"/>
<dbReference type="EMBL" id="SZOH01003182">
    <property type="protein sequence ID" value="TKI91452.1"/>
    <property type="molecule type" value="Genomic_DNA"/>
</dbReference>
<accession>A0A9X9F320</accession>
<evidence type="ECO:0000313" key="2">
    <source>
        <dbReference type="EMBL" id="TKI91452.1"/>
    </source>
</evidence>
<feature type="domain" description="Methyltransferase type 11" evidence="1">
    <location>
        <begin position="39"/>
        <end position="125"/>
    </location>
</feature>
<sequence>MSINFHDENNKYTYATRNAHISWAEMVKNITEIQNKQIIDIGCGGGIYTKELALMGAKNVVGLDFSKEILQAAKENCNNFSNISFIHGDAHNIPYSNETFDIVISRAVIHHLQDIPTFLREASRI</sequence>